<gene>
    <name evidence="2" type="ORF">PSYPI_31713</name>
</gene>
<keyword evidence="1" id="KW-0812">Transmembrane</keyword>
<comment type="caution">
    <text evidence="2">The sequence shown here is derived from an EMBL/GenBank/DDBJ whole genome shotgun (WGS) entry which is preliminary data.</text>
</comment>
<protein>
    <recommendedName>
        <fullName evidence="4">Conjugative transfer region protein</fullName>
    </recommendedName>
</protein>
<keyword evidence="3" id="KW-1185">Reference proteome</keyword>
<evidence type="ECO:0000313" key="3">
    <source>
        <dbReference type="Proteomes" id="UP000004986"/>
    </source>
</evidence>
<feature type="transmembrane region" description="Helical" evidence="1">
    <location>
        <begin position="65"/>
        <end position="85"/>
    </location>
</feature>
<reference evidence="2 3" key="1">
    <citation type="journal article" date="2011" name="PLoS Pathog.">
        <title>Dynamic evolution of pathogenicity revealed by sequencing and comparative genomics of 19 Pseudomonas syringae isolates.</title>
        <authorList>
            <person name="Baltrus D.A."/>
            <person name="Nishimura M.T."/>
            <person name="Romanchuk A."/>
            <person name="Chang J.H."/>
            <person name="Mukhtar M.S."/>
            <person name="Cherkis K."/>
            <person name="Roach J."/>
            <person name="Grant S.R."/>
            <person name="Jones C.D."/>
            <person name="Dangl J.L."/>
        </authorList>
    </citation>
    <scope>NUCLEOTIDE SEQUENCE [LARGE SCALE GENOMIC DNA]</scope>
    <source>
        <strain evidence="2 3">1704B</strain>
    </source>
</reference>
<name>F3GHS6_PSESJ</name>
<sequence>EASMTELQHDQHEDGTLRFLPSRLNNQPVVIGGLTADEMWVTVFGCSGAGFVMGLPLAFVITPSMPVVCALMGGTLGLLIAARVLRRLKRGRPETWFYRTLQLRLATLGPTSYNNANLVIRSGNWTCRRRAQQ</sequence>
<evidence type="ECO:0000256" key="1">
    <source>
        <dbReference type="SAM" id="Phobius"/>
    </source>
</evidence>
<keyword evidence="1" id="KW-0472">Membrane</keyword>
<dbReference type="HOGENOM" id="CLU_1900729_0_0_6"/>
<dbReference type="NCBIfam" id="TIGR03750">
    <property type="entry name" value="conj_TIGR03750"/>
    <property type="match status" value="1"/>
</dbReference>
<dbReference type="Proteomes" id="UP000004986">
    <property type="component" value="Unassembled WGS sequence"/>
</dbReference>
<dbReference type="EMBL" id="AEAI01001690">
    <property type="protein sequence ID" value="EGH46629.1"/>
    <property type="molecule type" value="Genomic_DNA"/>
</dbReference>
<dbReference type="AlphaFoldDB" id="F3GHS6"/>
<keyword evidence="1" id="KW-1133">Transmembrane helix</keyword>
<organism evidence="2 3">
    <name type="scientific">Pseudomonas syringae pv. pisi str. 1704B</name>
    <dbReference type="NCBI Taxonomy" id="629263"/>
    <lineage>
        <taxon>Bacteria</taxon>
        <taxon>Pseudomonadati</taxon>
        <taxon>Pseudomonadota</taxon>
        <taxon>Gammaproteobacteria</taxon>
        <taxon>Pseudomonadales</taxon>
        <taxon>Pseudomonadaceae</taxon>
        <taxon>Pseudomonas</taxon>
        <taxon>Pseudomonas syringae</taxon>
    </lineage>
</organism>
<proteinExistence type="predicted"/>
<dbReference type="InterPro" id="IPR021877">
    <property type="entry name" value="DUF3487"/>
</dbReference>
<feature type="non-terminal residue" evidence="2">
    <location>
        <position position="1"/>
    </location>
</feature>
<accession>F3GHS6</accession>
<dbReference type="PATRIC" id="fig|629263.4.peg.5069"/>
<evidence type="ECO:0008006" key="4">
    <source>
        <dbReference type="Google" id="ProtNLM"/>
    </source>
</evidence>
<evidence type="ECO:0000313" key="2">
    <source>
        <dbReference type="EMBL" id="EGH46629.1"/>
    </source>
</evidence>
<dbReference type="Pfam" id="PF11990">
    <property type="entry name" value="DUF3487"/>
    <property type="match status" value="1"/>
</dbReference>